<dbReference type="GO" id="GO:0042790">
    <property type="term" value="P:nucleolar large rRNA transcription by RNA polymerase I"/>
    <property type="evidence" value="ECO:0007669"/>
    <property type="project" value="TreeGrafter"/>
</dbReference>
<dbReference type="InParanoid" id="A0A0C3AVA5"/>
<evidence type="ECO:0000313" key="3">
    <source>
        <dbReference type="Proteomes" id="UP000053989"/>
    </source>
</evidence>
<gene>
    <name evidence="2" type="ORF">SCLCIDRAFT_1209109</name>
</gene>
<accession>A0A0C3AVA5</accession>
<dbReference type="GO" id="GO:0001164">
    <property type="term" value="F:RNA polymerase I core promoter sequence-specific DNA binding"/>
    <property type="evidence" value="ECO:0007669"/>
    <property type="project" value="InterPro"/>
</dbReference>
<evidence type="ECO:0000313" key="2">
    <source>
        <dbReference type="EMBL" id="KIM68892.1"/>
    </source>
</evidence>
<dbReference type="STRING" id="1036808.A0A0C3AVA5"/>
<dbReference type="EMBL" id="KN822008">
    <property type="protein sequence ID" value="KIM68892.1"/>
    <property type="molecule type" value="Genomic_DNA"/>
</dbReference>
<evidence type="ECO:0000256" key="1">
    <source>
        <dbReference type="SAM" id="MobiDB-lite"/>
    </source>
</evidence>
<dbReference type="FunCoup" id="A0A0C3AVA5">
    <property type="interactions" value="49"/>
</dbReference>
<dbReference type="PANTHER" id="PTHR28244">
    <property type="entry name" value="RNA POLYMERASE I-SPECIFIC TRANSCRIPTION INITIATION FACTOR RRN11"/>
    <property type="match status" value="1"/>
</dbReference>
<dbReference type="GO" id="GO:0001181">
    <property type="term" value="F:RNA polymerase I general transcription initiation factor activity"/>
    <property type="evidence" value="ECO:0007669"/>
    <property type="project" value="InterPro"/>
</dbReference>
<dbReference type="AlphaFoldDB" id="A0A0C3AVA5"/>
<feature type="region of interest" description="Disordered" evidence="1">
    <location>
        <begin position="200"/>
        <end position="223"/>
    </location>
</feature>
<keyword evidence="3" id="KW-1185">Reference proteome</keyword>
<protein>
    <submittedName>
        <fullName evidence="2">Uncharacterized protein</fullName>
    </submittedName>
</protein>
<dbReference type="GO" id="GO:0070860">
    <property type="term" value="C:RNA polymerase I core factor complex"/>
    <property type="evidence" value="ECO:0007669"/>
    <property type="project" value="TreeGrafter"/>
</dbReference>
<sequence>MDSSSHPFLFSLLEDKPRLTSRRVHLRRLYDVLHFSLQRHDMIRARRAWAILARCNEVNWKTLWTLSIGLLDHQANTTESSPVKIDYLRSMMLQHPEEREKILGELVHHFILAGRHKDALDELEFCLPSFPYRDNPVLHLYAGLCCMFHAQSSNDILGDHAARIMIDRAQIFFERAKALDPDNIVVDSLVTMAQCLSQTPSRADHHESDDEDVRDPQTKRLRT</sequence>
<organism evidence="2 3">
    <name type="scientific">Scleroderma citrinum Foug A</name>
    <dbReference type="NCBI Taxonomy" id="1036808"/>
    <lineage>
        <taxon>Eukaryota</taxon>
        <taxon>Fungi</taxon>
        <taxon>Dikarya</taxon>
        <taxon>Basidiomycota</taxon>
        <taxon>Agaricomycotina</taxon>
        <taxon>Agaricomycetes</taxon>
        <taxon>Agaricomycetidae</taxon>
        <taxon>Boletales</taxon>
        <taxon>Sclerodermatineae</taxon>
        <taxon>Sclerodermataceae</taxon>
        <taxon>Scleroderma</taxon>
    </lineage>
</organism>
<dbReference type="Pfam" id="PF04090">
    <property type="entry name" value="Rrn11"/>
    <property type="match status" value="1"/>
</dbReference>
<dbReference type="Proteomes" id="UP000053989">
    <property type="component" value="Unassembled WGS sequence"/>
</dbReference>
<feature type="compositionally biased region" description="Basic and acidic residues" evidence="1">
    <location>
        <begin position="202"/>
        <end position="223"/>
    </location>
</feature>
<dbReference type="InterPro" id="IPR053029">
    <property type="entry name" value="RNA_pol_I-specific_init_factor"/>
</dbReference>
<dbReference type="GO" id="GO:0017025">
    <property type="term" value="F:TBP-class protein binding"/>
    <property type="evidence" value="ECO:0007669"/>
    <property type="project" value="TreeGrafter"/>
</dbReference>
<proteinExistence type="predicted"/>
<reference evidence="3" key="2">
    <citation type="submission" date="2015-01" db="EMBL/GenBank/DDBJ databases">
        <title>Evolutionary Origins and Diversification of the Mycorrhizal Mutualists.</title>
        <authorList>
            <consortium name="DOE Joint Genome Institute"/>
            <consortium name="Mycorrhizal Genomics Consortium"/>
            <person name="Kohler A."/>
            <person name="Kuo A."/>
            <person name="Nagy L.G."/>
            <person name="Floudas D."/>
            <person name="Copeland A."/>
            <person name="Barry K.W."/>
            <person name="Cichocki N."/>
            <person name="Veneault-Fourrey C."/>
            <person name="LaButti K."/>
            <person name="Lindquist E.A."/>
            <person name="Lipzen A."/>
            <person name="Lundell T."/>
            <person name="Morin E."/>
            <person name="Murat C."/>
            <person name="Riley R."/>
            <person name="Ohm R."/>
            <person name="Sun H."/>
            <person name="Tunlid A."/>
            <person name="Henrissat B."/>
            <person name="Grigoriev I.V."/>
            <person name="Hibbett D.S."/>
            <person name="Martin F."/>
        </authorList>
    </citation>
    <scope>NUCLEOTIDE SEQUENCE [LARGE SCALE GENOMIC DNA]</scope>
    <source>
        <strain evidence="3">Foug A</strain>
    </source>
</reference>
<dbReference type="HOGENOM" id="CLU_081658_0_0_1"/>
<name>A0A0C3AVA5_9AGAM</name>
<dbReference type="PANTHER" id="PTHR28244:SF1">
    <property type="entry name" value="RNA POLYMERASE I-SPECIFIC TRANSCRIPTION INITIATION FACTOR RRN11"/>
    <property type="match status" value="1"/>
</dbReference>
<dbReference type="OrthoDB" id="2159786at2759"/>
<reference evidence="2 3" key="1">
    <citation type="submission" date="2014-04" db="EMBL/GenBank/DDBJ databases">
        <authorList>
            <consortium name="DOE Joint Genome Institute"/>
            <person name="Kuo A."/>
            <person name="Kohler A."/>
            <person name="Nagy L.G."/>
            <person name="Floudas D."/>
            <person name="Copeland A."/>
            <person name="Barry K.W."/>
            <person name="Cichocki N."/>
            <person name="Veneault-Fourrey C."/>
            <person name="LaButti K."/>
            <person name="Lindquist E.A."/>
            <person name="Lipzen A."/>
            <person name="Lundell T."/>
            <person name="Morin E."/>
            <person name="Murat C."/>
            <person name="Sun H."/>
            <person name="Tunlid A."/>
            <person name="Henrissat B."/>
            <person name="Grigoriev I.V."/>
            <person name="Hibbett D.S."/>
            <person name="Martin F."/>
            <person name="Nordberg H.P."/>
            <person name="Cantor M.N."/>
            <person name="Hua S.X."/>
        </authorList>
    </citation>
    <scope>NUCLEOTIDE SEQUENCE [LARGE SCALE GENOMIC DNA]</scope>
    <source>
        <strain evidence="2 3">Foug A</strain>
    </source>
</reference>
<dbReference type="InterPro" id="IPR007224">
    <property type="entry name" value="TIF_Rrn11"/>
</dbReference>